<comment type="caution">
    <text evidence="1">The sequence shown here is derived from an EMBL/GenBank/DDBJ whole genome shotgun (WGS) entry which is preliminary data.</text>
</comment>
<organism evidence="1 2">
    <name type="scientific">Hymenobacter artigasi</name>
    <dbReference type="NCBI Taxonomy" id="2719616"/>
    <lineage>
        <taxon>Bacteria</taxon>
        <taxon>Pseudomonadati</taxon>
        <taxon>Bacteroidota</taxon>
        <taxon>Cytophagia</taxon>
        <taxon>Cytophagales</taxon>
        <taxon>Hymenobacteraceae</taxon>
        <taxon>Hymenobacter</taxon>
    </lineage>
</organism>
<evidence type="ECO:0000313" key="1">
    <source>
        <dbReference type="EMBL" id="NKI88307.1"/>
    </source>
</evidence>
<protein>
    <submittedName>
        <fullName evidence="1">Uncharacterized protein</fullName>
    </submittedName>
</protein>
<dbReference type="EMBL" id="JAAVTK010000002">
    <property type="protein sequence ID" value="NKI88307.1"/>
    <property type="molecule type" value="Genomic_DNA"/>
</dbReference>
<keyword evidence="2" id="KW-1185">Reference proteome</keyword>
<accession>A0ABX1HGL9</accession>
<reference evidence="1 2" key="1">
    <citation type="submission" date="2020-03" db="EMBL/GenBank/DDBJ databases">
        <title>Genomic Encyclopedia of Type Strains, Phase IV (KMG-V): Genome sequencing to study the core and pangenomes of soil and plant-associated prokaryotes.</title>
        <authorList>
            <person name="Whitman W."/>
        </authorList>
    </citation>
    <scope>NUCLEOTIDE SEQUENCE [LARGE SCALE GENOMIC DNA]</scope>
    <source>
        <strain evidence="1 2">1B</strain>
    </source>
</reference>
<sequence length="57" mass="6076">MAVVGYGGEEGKTGLRIWVGAHLTLVRGGLWVGAASSCFNSFGDFVCYRHGIAQLIF</sequence>
<name>A0ABX1HGL9_9BACT</name>
<gene>
    <name evidence="1" type="ORF">HBN54_000894</name>
</gene>
<dbReference type="Proteomes" id="UP000717634">
    <property type="component" value="Unassembled WGS sequence"/>
</dbReference>
<proteinExistence type="predicted"/>
<evidence type="ECO:0000313" key="2">
    <source>
        <dbReference type="Proteomes" id="UP000717634"/>
    </source>
</evidence>